<protein>
    <submittedName>
        <fullName evidence="10">Sugar porter family MFS transporter</fullName>
    </submittedName>
</protein>
<dbReference type="SUPFAM" id="SSF103473">
    <property type="entry name" value="MFS general substrate transporter"/>
    <property type="match status" value="1"/>
</dbReference>
<feature type="transmembrane region" description="Helical" evidence="8">
    <location>
        <begin position="127"/>
        <end position="149"/>
    </location>
</feature>
<dbReference type="Gene3D" id="1.20.1250.20">
    <property type="entry name" value="MFS general substrate transporter like domains"/>
    <property type="match status" value="2"/>
</dbReference>
<dbReference type="PROSITE" id="PS00216">
    <property type="entry name" value="SUGAR_TRANSPORT_1"/>
    <property type="match status" value="1"/>
</dbReference>
<feature type="transmembrane region" description="Helical" evidence="8">
    <location>
        <begin position="376"/>
        <end position="392"/>
    </location>
</feature>
<feature type="transmembrane region" description="Helical" evidence="8">
    <location>
        <begin position="279"/>
        <end position="296"/>
    </location>
</feature>
<evidence type="ECO:0000313" key="10">
    <source>
        <dbReference type="EMBL" id="MBC2652394.1"/>
    </source>
</evidence>
<keyword evidence="4 8" id="KW-0812">Transmembrane</keyword>
<sequence length="433" mass="45275">MRIVAVGGTAGLLFGFDTAVIAGTTQGLTAAFQLTPAMLGLTVSSALWGTLLGAALAGVPGDALGARTCLRGVAGLYVISGLASALAPSLAILIMARVLAGVAVGASSVLAPTYLAEIAPAQRRGAIVGLFQLNIVAGILVAYLSNYLVGQFGLGDHEWRWKFGVTVLPSLILAGLLFTIPHSPRWLITKGRSEEAGAVLAQLGTGNADGILNEAHALNAARTGGDARLTWQRHARPMTLAVLIAAFNQLSGINAILYYLNDIFAAAGFGKVSADIQSVIIGTTNLVFTGLALLVIDRVGRRTLLLVGSVGLAASLFGVALIQLNDSHQALLLPMLIVFIASFAFSQGAVIWVYIAEIFPNEVRARGQALGSSTHWVMDALIAGMFPVVAQWSKGLPFVFFGTAMVVQFLVVFHLFPETKRIGLEDMSQSLGD</sequence>
<dbReference type="Pfam" id="PF00083">
    <property type="entry name" value="Sugar_tr"/>
    <property type="match status" value="1"/>
</dbReference>
<keyword evidence="11" id="KW-1185">Reference proteome</keyword>
<gene>
    <name evidence="10" type="ORF">H7F49_11835</name>
</gene>
<dbReference type="InterPro" id="IPR050820">
    <property type="entry name" value="MFS_Sugar_Transporter"/>
</dbReference>
<feature type="domain" description="Major facilitator superfamily (MFS) profile" evidence="9">
    <location>
        <begin position="3"/>
        <end position="420"/>
    </location>
</feature>
<feature type="transmembrane region" description="Helical" evidence="8">
    <location>
        <begin position="303"/>
        <end position="324"/>
    </location>
</feature>
<comment type="caution">
    <text evidence="10">The sequence shown here is derived from an EMBL/GenBank/DDBJ whole genome shotgun (WGS) entry which is preliminary data.</text>
</comment>
<feature type="transmembrane region" description="Helical" evidence="8">
    <location>
        <begin position="161"/>
        <end position="180"/>
    </location>
</feature>
<dbReference type="PROSITE" id="PS50850">
    <property type="entry name" value="MFS"/>
    <property type="match status" value="1"/>
</dbReference>
<feature type="transmembrane region" description="Helical" evidence="8">
    <location>
        <begin position="38"/>
        <end position="57"/>
    </location>
</feature>
<dbReference type="PRINTS" id="PR00171">
    <property type="entry name" value="SUGRTRNSPORT"/>
</dbReference>
<dbReference type="PANTHER" id="PTHR48023:SF4">
    <property type="entry name" value="D-XYLOSE-PROTON SYMPORTER-LIKE 2"/>
    <property type="match status" value="1"/>
</dbReference>
<feature type="transmembrane region" description="Helical" evidence="8">
    <location>
        <begin position="94"/>
        <end position="115"/>
    </location>
</feature>
<feature type="transmembrane region" description="Helical" evidence="8">
    <location>
        <begin position="330"/>
        <end position="355"/>
    </location>
</feature>
<feature type="transmembrane region" description="Helical" evidence="8">
    <location>
        <begin position="398"/>
        <end position="417"/>
    </location>
</feature>
<evidence type="ECO:0000256" key="7">
    <source>
        <dbReference type="RuleBase" id="RU003346"/>
    </source>
</evidence>
<dbReference type="InterPro" id="IPR003663">
    <property type="entry name" value="Sugar/inositol_transpt"/>
</dbReference>
<dbReference type="InterPro" id="IPR020846">
    <property type="entry name" value="MFS_dom"/>
</dbReference>
<dbReference type="GO" id="GO:0022857">
    <property type="term" value="F:transmembrane transporter activity"/>
    <property type="evidence" value="ECO:0007669"/>
    <property type="project" value="InterPro"/>
</dbReference>
<dbReference type="PANTHER" id="PTHR48023">
    <property type="entry name" value="D-XYLOSE-PROTON SYMPORTER-LIKE 2"/>
    <property type="match status" value="1"/>
</dbReference>
<dbReference type="InterPro" id="IPR036259">
    <property type="entry name" value="MFS_trans_sf"/>
</dbReference>
<name>A0A7X1F9F6_9SPHN</name>
<dbReference type="InterPro" id="IPR005829">
    <property type="entry name" value="Sugar_transporter_CS"/>
</dbReference>
<evidence type="ECO:0000256" key="3">
    <source>
        <dbReference type="ARBA" id="ARBA00022448"/>
    </source>
</evidence>
<comment type="subcellular location">
    <subcellularLocation>
        <location evidence="1">Membrane</location>
        <topology evidence="1">Multi-pass membrane protein</topology>
    </subcellularLocation>
</comment>
<evidence type="ECO:0000256" key="2">
    <source>
        <dbReference type="ARBA" id="ARBA00010992"/>
    </source>
</evidence>
<evidence type="ECO:0000256" key="6">
    <source>
        <dbReference type="ARBA" id="ARBA00023136"/>
    </source>
</evidence>
<dbReference type="InterPro" id="IPR005828">
    <property type="entry name" value="MFS_sugar_transport-like"/>
</dbReference>
<organism evidence="10 11">
    <name type="scientific">Novosphingobium aerophilum</name>
    <dbReference type="NCBI Taxonomy" id="2839843"/>
    <lineage>
        <taxon>Bacteria</taxon>
        <taxon>Pseudomonadati</taxon>
        <taxon>Pseudomonadota</taxon>
        <taxon>Alphaproteobacteria</taxon>
        <taxon>Sphingomonadales</taxon>
        <taxon>Sphingomonadaceae</taxon>
        <taxon>Novosphingobium</taxon>
    </lineage>
</organism>
<evidence type="ECO:0000256" key="8">
    <source>
        <dbReference type="SAM" id="Phobius"/>
    </source>
</evidence>
<evidence type="ECO:0000256" key="5">
    <source>
        <dbReference type="ARBA" id="ARBA00022989"/>
    </source>
</evidence>
<keyword evidence="6 8" id="KW-0472">Membrane</keyword>
<dbReference type="GO" id="GO:0016020">
    <property type="term" value="C:membrane"/>
    <property type="evidence" value="ECO:0007669"/>
    <property type="project" value="UniProtKB-SubCell"/>
</dbReference>
<accession>A0A7X1F9F6</accession>
<evidence type="ECO:0000313" key="11">
    <source>
        <dbReference type="Proteomes" id="UP000520156"/>
    </source>
</evidence>
<dbReference type="EMBL" id="JACLAU010000019">
    <property type="protein sequence ID" value="MBC2652394.1"/>
    <property type="molecule type" value="Genomic_DNA"/>
</dbReference>
<evidence type="ECO:0000256" key="1">
    <source>
        <dbReference type="ARBA" id="ARBA00004141"/>
    </source>
</evidence>
<dbReference type="NCBIfam" id="TIGR00879">
    <property type="entry name" value="SP"/>
    <property type="match status" value="1"/>
</dbReference>
<dbReference type="PROSITE" id="PS00217">
    <property type="entry name" value="SUGAR_TRANSPORT_2"/>
    <property type="match status" value="1"/>
</dbReference>
<dbReference type="RefSeq" id="WP_185683813.1">
    <property type="nucleotide sequence ID" value="NZ_JACLAU010000019.1"/>
</dbReference>
<keyword evidence="3 7" id="KW-0813">Transport</keyword>
<dbReference type="AlphaFoldDB" id="A0A7X1F9F6"/>
<dbReference type="Proteomes" id="UP000520156">
    <property type="component" value="Unassembled WGS sequence"/>
</dbReference>
<evidence type="ECO:0000256" key="4">
    <source>
        <dbReference type="ARBA" id="ARBA00022692"/>
    </source>
</evidence>
<feature type="transmembrane region" description="Helical" evidence="8">
    <location>
        <begin position="69"/>
        <end position="88"/>
    </location>
</feature>
<comment type="similarity">
    <text evidence="2 7">Belongs to the major facilitator superfamily. Sugar transporter (TC 2.A.1.1) family.</text>
</comment>
<feature type="transmembrane region" description="Helical" evidence="8">
    <location>
        <begin position="238"/>
        <end position="259"/>
    </location>
</feature>
<reference evidence="10 11" key="1">
    <citation type="submission" date="2020-08" db="EMBL/GenBank/DDBJ databases">
        <title>The genome sequence of Novosphingobium flavum 4Y4.</title>
        <authorList>
            <person name="Liu Y."/>
        </authorList>
    </citation>
    <scope>NUCLEOTIDE SEQUENCE [LARGE SCALE GENOMIC DNA]</scope>
    <source>
        <strain evidence="10 11">4Y4</strain>
    </source>
</reference>
<proteinExistence type="inferred from homology"/>
<keyword evidence="5 8" id="KW-1133">Transmembrane helix</keyword>
<evidence type="ECO:0000259" key="9">
    <source>
        <dbReference type="PROSITE" id="PS50850"/>
    </source>
</evidence>